<proteinExistence type="predicted"/>
<keyword evidence="4" id="KW-1185">Reference proteome</keyword>
<evidence type="ECO:0000256" key="1">
    <source>
        <dbReference type="SAM" id="Coils"/>
    </source>
</evidence>
<reference evidence="3" key="1">
    <citation type="submission" date="2022-12" db="EMBL/GenBank/DDBJ databases">
        <authorList>
            <person name="Alioto T."/>
            <person name="Alioto T."/>
            <person name="Gomez Garrido J."/>
        </authorList>
    </citation>
    <scope>NUCLEOTIDE SEQUENCE</scope>
</reference>
<organism evidence="3 4">
    <name type="scientific">Podarcis lilfordi</name>
    <name type="common">Lilford's wall lizard</name>
    <dbReference type="NCBI Taxonomy" id="74358"/>
    <lineage>
        <taxon>Eukaryota</taxon>
        <taxon>Metazoa</taxon>
        <taxon>Chordata</taxon>
        <taxon>Craniata</taxon>
        <taxon>Vertebrata</taxon>
        <taxon>Euteleostomi</taxon>
        <taxon>Lepidosauria</taxon>
        <taxon>Squamata</taxon>
        <taxon>Bifurcata</taxon>
        <taxon>Unidentata</taxon>
        <taxon>Episquamata</taxon>
        <taxon>Laterata</taxon>
        <taxon>Lacertibaenia</taxon>
        <taxon>Lacertidae</taxon>
        <taxon>Podarcis</taxon>
    </lineage>
</organism>
<comment type="caution">
    <text evidence="3">The sequence shown here is derived from an EMBL/GenBank/DDBJ whole genome shotgun (WGS) entry which is preliminary data.</text>
</comment>
<sequence>MADGKEKLDLLQAKRSGRLYRTDGGLQRRASTSGPPGVPTASSSAQPKTKGMASDDALAQALAKINESLDRISKQVAEASDKIDQNTTSINQNTASINNLGQKVNTNTETIQKLLQESASTREIAEEAKEIATATVAEVQEKIPPLHKQLEDHKSILSMIELKEKQVNLRVRAVPEVEKDNLVEFLTQEFLDFWNPDLGKDSFKIVNAFRLGKGGGKKVRDCLITLRTKEERDKILSLHFQKTLEIQQSKVEIFKDIRNTFWISGLTTKTWLLC</sequence>
<dbReference type="Proteomes" id="UP001178461">
    <property type="component" value="Unassembled WGS sequence"/>
</dbReference>
<gene>
    <name evidence="3" type="ORF">PODLI_1B004430</name>
</gene>
<evidence type="ECO:0000313" key="4">
    <source>
        <dbReference type="Proteomes" id="UP001178461"/>
    </source>
</evidence>
<dbReference type="Gene3D" id="1.10.287.950">
    <property type="entry name" value="Methyl-accepting chemotaxis protein"/>
    <property type="match status" value="1"/>
</dbReference>
<feature type="compositionally biased region" description="Polar residues" evidence="2">
    <location>
        <begin position="29"/>
        <end position="47"/>
    </location>
</feature>
<evidence type="ECO:0000256" key="2">
    <source>
        <dbReference type="SAM" id="MobiDB-lite"/>
    </source>
</evidence>
<protein>
    <submittedName>
        <fullName evidence="3">Uncharacterized protein</fullName>
    </submittedName>
</protein>
<feature type="region of interest" description="Disordered" evidence="2">
    <location>
        <begin position="1"/>
        <end position="55"/>
    </location>
</feature>
<evidence type="ECO:0000313" key="3">
    <source>
        <dbReference type="EMBL" id="CAI7934907.1"/>
    </source>
</evidence>
<dbReference type="AlphaFoldDB" id="A0AA35QQD1"/>
<dbReference type="EMBL" id="CANTUW010000010">
    <property type="protein sequence ID" value="CAI7934907.1"/>
    <property type="molecule type" value="Genomic_DNA"/>
</dbReference>
<name>A0AA35QQD1_9SAUR</name>
<feature type="coiled-coil region" evidence="1">
    <location>
        <begin position="111"/>
        <end position="142"/>
    </location>
</feature>
<keyword evidence="1" id="KW-0175">Coiled coil</keyword>
<accession>A0AA35QQD1</accession>